<dbReference type="Gene3D" id="4.10.1060.10">
    <property type="entry name" value="Zinc finger, RanBP2-type"/>
    <property type="match status" value="1"/>
</dbReference>
<accession>A0A7S1CPB2</accession>
<evidence type="ECO:0000313" key="10">
    <source>
        <dbReference type="EMBL" id="CAD8923643.1"/>
    </source>
</evidence>
<feature type="domain" description="RING-type" evidence="9">
    <location>
        <begin position="1"/>
        <end position="72"/>
    </location>
</feature>
<dbReference type="PANTHER" id="PTHR22770">
    <property type="entry name" value="UBIQUITIN CONJUGATING ENZYME 7 INTERACTING PROTEIN-RELATED"/>
    <property type="match status" value="1"/>
</dbReference>
<reference evidence="10" key="1">
    <citation type="submission" date="2021-01" db="EMBL/GenBank/DDBJ databases">
        <authorList>
            <person name="Corre E."/>
            <person name="Pelletier E."/>
            <person name="Niang G."/>
            <person name="Scheremetjew M."/>
            <person name="Finn R."/>
            <person name="Kale V."/>
            <person name="Holt S."/>
            <person name="Cochrane G."/>
            <person name="Meng A."/>
            <person name="Brown T."/>
            <person name="Cohen L."/>
        </authorList>
    </citation>
    <scope>NUCLEOTIDE SEQUENCE</scope>
    <source>
        <strain evidence="10">Ms1</strain>
    </source>
</reference>
<feature type="region of interest" description="Disordered" evidence="8">
    <location>
        <begin position="307"/>
        <end position="337"/>
    </location>
</feature>
<dbReference type="Gene3D" id="1.20.120.1750">
    <property type="match status" value="1"/>
</dbReference>
<proteinExistence type="predicted"/>
<evidence type="ECO:0000256" key="2">
    <source>
        <dbReference type="ARBA" id="ARBA00022679"/>
    </source>
</evidence>
<evidence type="ECO:0000256" key="7">
    <source>
        <dbReference type="ARBA" id="ARBA00022833"/>
    </source>
</evidence>
<dbReference type="GO" id="GO:0000151">
    <property type="term" value="C:ubiquitin ligase complex"/>
    <property type="evidence" value="ECO:0007669"/>
    <property type="project" value="TreeGrafter"/>
</dbReference>
<evidence type="ECO:0000256" key="4">
    <source>
        <dbReference type="ARBA" id="ARBA00022737"/>
    </source>
</evidence>
<gene>
    <name evidence="10" type="ORF">BSP0115_LOCUS16906</name>
</gene>
<dbReference type="SUPFAM" id="SSF90209">
    <property type="entry name" value="Ran binding protein zinc finger-like"/>
    <property type="match status" value="1"/>
</dbReference>
<evidence type="ECO:0000256" key="5">
    <source>
        <dbReference type="ARBA" id="ARBA00022771"/>
    </source>
</evidence>
<dbReference type="EMBL" id="HBFS01025257">
    <property type="protein sequence ID" value="CAD8923643.1"/>
    <property type="molecule type" value="Transcribed_RNA"/>
</dbReference>
<evidence type="ECO:0000259" key="9">
    <source>
        <dbReference type="PROSITE" id="PS51873"/>
    </source>
</evidence>
<dbReference type="AlphaFoldDB" id="A0A7S1CPB2"/>
<dbReference type="SMART" id="SM00547">
    <property type="entry name" value="ZnF_RBZ"/>
    <property type="match status" value="1"/>
</dbReference>
<dbReference type="GO" id="GO:0043130">
    <property type="term" value="F:ubiquitin binding"/>
    <property type="evidence" value="ECO:0007669"/>
    <property type="project" value="TreeGrafter"/>
</dbReference>
<comment type="pathway">
    <text evidence="1">Protein modification; protein ubiquitination.</text>
</comment>
<evidence type="ECO:0000256" key="6">
    <source>
        <dbReference type="ARBA" id="ARBA00022786"/>
    </source>
</evidence>
<keyword evidence="3" id="KW-0479">Metal-binding</keyword>
<dbReference type="GO" id="GO:0004842">
    <property type="term" value="F:ubiquitin-protein transferase activity"/>
    <property type="evidence" value="ECO:0007669"/>
    <property type="project" value="TreeGrafter"/>
</dbReference>
<keyword evidence="4" id="KW-0677">Repeat</keyword>
<organism evidence="10">
    <name type="scientific">Bicosoecida sp. CB-2014</name>
    <dbReference type="NCBI Taxonomy" id="1486930"/>
    <lineage>
        <taxon>Eukaryota</taxon>
        <taxon>Sar</taxon>
        <taxon>Stramenopiles</taxon>
        <taxon>Bigyra</taxon>
        <taxon>Opalozoa</taxon>
        <taxon>Bicosoecida</taxon>
    </lineage>
</organism>
<dbReference type="GO" id="GO:0008270">
    <property type="term" value="F:zinc ion binding"/>
    <property type="evidence" value="ECO:0007669"/>
    <property type="project" value="UniProtKB-KW"/>
</dbReference>
<protein>
    <recommendedName>
        <fullName evidence="9">RING-type domain-containing protein</fullName>
    </recommendedName>
</protein>
<dbReference type="GO" id="GO:0043161">
    <property type="term" value="P:proteasome-mediated ubiquitin-dependent protein catabolic process"/>
    <property type="evidence" value="ECO:0007669"/>
    <property type="project" value="TreeGrafter"/>
</dbReference>
<keyword evidence="7" id="KW-0862">Zinc</keyword>
<dbReference type="InterPro" id="IPR036443">
    <property type="entry name" value="Znf_RanBP2_sf"/>
</dbReference>
<keyword evidence="5" id="KW-0863">Zinc-finger</keyword>
<dbReference type="PROSITE" id="PS51873">
    <property type="entry name" value="TRIAD"/>
    <property type="match status" value="1"/>
</dbReference>
<evidence type="ECO:0000256" key="8">
    <source>
        <dbReference type="SAM" id="MobiDB-lite"/>
    </source>
</evidence>
<evidence type="ECO:0000256" key="1">
    <source>
        <dbReference type="ARBA" id="ARBA00004906"/>
    </source>
</evidence>
<feature type="compositionally biased region" description="Acidic residues" evidence="8">
    <location>
        <begin position="310"/>
        <end position="337"/>
    </location>
</feature>
<dbReference type="PANTHER" id="PTHR22770:SF13">
    <property type="entry name" value="RING-TYPE DOMAIN-CONTAINING PROTEIN"/>
    <property type="match status" value="1"/>
</dbReference>
<name>A0A7S1CPB2_9STRA</name>
<dbReference type="Pfam" id="PF22191">
    <property type="entry name" value="IBR_1"/>
    <property type="match status" value="1"/>
</dbReference>
<dbReference type="InterPro" id="IPR044066">
    <property type="entry name" value="TRIAD_supradom"/>
</dbReference>
<sequence length="337" mass="36402">MAAIDPDVVNVATRRRRCPKCGLPVIKDGGCEHMVCPLASGGCGHEYCFQCGKPWAVHGAETGGFFACSIADVAEEAGELTGDEGAMRSATRKERLLKAFRLKVTFIEGFHDSAKEARKVLLEQQGFSDLAPRMLRLLAAAGVDDDEAAAALAVVQQASDAVAKCRDATAWSHVALLYLHDVADEQRRFFFTQNQPLLHRLTMLLQQKLEESLPALVRRASTDADALLAFLRTLADDATNMLAARHKVGEDLAGADEGAPEMPAALDVDAVAAEEEGGGEWDCEACTFHNADPAARRCEVCDTVRRGYADDGEDDEDEDEEGGEDVGDSEDDDDEDE</sequence>
<dbReference type="GO" id="GO:0097039">
    <property type="term" value="P:protein linear polyubiquitination"/>
    <property type="evidence" value="ECO:0007669"/>
    <property type="project" value="TreeGrafter"/>
</dbReference>
<dbReference type="InterPro" id="IPR001876">
    <property type="entry name" value="Znf_RanBP2"/>
</dbReference>
<keyword evidence="2" id="KW-0808">Transferase</keyword>
<evidence type="ECO:0000256" key="3">
    <source>
        <dbReference type="ARBA" id="ARBA00022723"/>
    </source>
</evidence>
<dbReference type="SUPFAM" id="SSF57850">
    <property type="entry name" value="RING/U-box"/>
    <property type="match status" value="1"/>
</dbReference>
<keyword evidence="6" id="KW-0833">Ubl conjugation pathway</keyword>
<dbReference type="InterPro" id="IPR051628">
    <property type="entry name" value="LUBAC_E3_Ligases"/>
</dbReference>